<accession>A0A1Y2BYP2</accession>
<name>A0A1Y2BYP2_9FUNG</name>
<reference evidence="1 2" key="1">
    <citation type="submission" date="2016-07" db="EMBL/GenBank/DDBJ databases">
        <title>Pervasive Adenine N6-methylation of Active Genes in Fungi.</title>
        <authorList>
            <consortium name="DOE Joint Genome Institute"/>
            <person name="Mondo S.J."/>
            <person name="Dannebaum R.O."/>
            <person name="Kuo R.C."/>
            <person name="Labutti K."/>
            <person name="Haridas S."/>
            <person name="Kuo A."/>
            <person name="Salamov A."/>
            <person name="Ahrendt S.R."/>
            <person name="Lipzen A."/>
            <person name="Sullivan W."/>
            <person name="Andreopoulos W.B."/>
            <person name="Clum A."/>
            <person name="Lindquist E."/>
            <person name="Daum C."/>
            <person name="Ramamoorthy G.K."/>
            <person name="Gryganskyi A."/>
            <person name="Culley D."/>
            <person name="Magnuson J.K."/>
            <person name="James T.Y."/>
            <person name="O'Malley M.A."/>
            <person name="Stajich J.E."/>
            <person name="Spatafora J.W."/>
            <person name="Visel A."/>
            <person name="Grigoriev I.V."/>
        </authorList>
    </citation>
    <scope>NUCLEOTIDE SEQUENCE [LARGE SCALE GENOMIC DNA]</scope>
    <source>
        <strain evidence="1 2">JEL800</strain>
    </source>
</reference>
<dbReference type="Proteomes" id="UP000193642">
    <property type="component" value="Unassembled WGS sequence"/>
</dbReference>
<dbReference type="AlphaFoldDB" id="A0A1Y2BYP2"/>
<evidence type="ECO:0000313" key="1">
    <source>
        <dbReference type="EMBL" id="ORY39846.1"/>
    </source>
</evidence>
<proteinExistence type="predicted"/>
<organism evidence="1 2">
    <name type="scientific">Rhizoclosmatium globosum</name>
    <dbReference type="NCBI Taxonomy" id="329046"/>
    <lineage>
        <taxon>Eukaryota</taxon>
        <taxon>Fungi</taxon>
        <taxon>Fungi incertae sedis</taxon>
        <taxon>Chytridiomycota</taxon>
        <taxon>Chytridiomycota incertae sedis</taxon>
        <taxon>Chytridiomycetes</taxon>
        <taxon>Chytridiales</taxon>
        <taxon>Chytriomycetaceae</taxon>
        <taxon>Rhizoclosmatium</taxon>
    </lineage>
</organism>
<keyword evidence="2" id="KW-1185">Reference proteome</keyword>
<protein>
    <recommendedName>
        <fullName evidence="3">F-box domain-containing protein</fullName>
    </recommendedName>
</protein>
<evidence type="ECO:0008006" key="3">
    <source>
        <dbReference type="Google" id="ProtNLM"/>
    </source>
</evidence>
<sequence length="303" mass="33779">MYRPFTSLLPTEVLMHIFKYCLVLTSDDPPGLVYNTILSLLVLNRTTRSILTNTPTLWTTVMSSSPNFGGLSLLPSLSPHCFDTVTELIVTDTEDSIHSAKALTSLLFKCRNLKVLETISSEPVCIQTLLQSIKARLVETPLSLPHLEYVHLDFPNAKKHFSKIRKLQAILAASSSKTVDMKPLPCTCNKDFRVLYQSRFDEDTFDKSCTLCTTPLPSLCLDCFGKDAMDRQQCICVGGGCDSYICAECTRTGGCGRCGQWIDIECTEASDQRIECRLECGRYLCEECFDDDSGRAGCLNCRQ</sequence>
<evidence type="ECO:0000313" key="2">
    <source>
        <dbReference type="Proteomes" id="UP000193642"/>
    </source>
</evidence>
<gene>
    <name evidence="1" type="ORF">BCR33DRAFT_719672</name>
</gene>
<dbReference type="EMBL" id="MCGO01000037">
    <property type="protein sequence ID" value="ORY39846.1"/>
    <property type="molecule type" value="Genomic_DNA"/>
</dbReference>
<comment type="caution">
    <text evidence="1">The sequence shown here is derived from an EMBL/GenBank/DDBJ whole genome shotgun (WGS) entry which is preliminary data.</text>
</comment>